<reference evidence="2" key="1">
    <citation type="submission" date="2022-03" db="EMBL/GenBank/DDBJ databases">
        <authorList>
            <person name="Alioto T."/>
            <person name="Alioto T."/>
            <person name="Gomez Garrido J."/>
        </authorList>
    </citation>
    <scope>NUCLEOTIDE SEQUENCE</scope>
</reference>
<dbReference type="EMBL" id="OW240922">
    <property type="protein sequence ID" value="CAH2322531.1"/>
    <property type="molecule type" value="Genomic_DNA"/>
</dbReference>
<proteinExistence type="predicted"/>
<organism evidence="2 3">
    <name type="scientific">Pelobates cultripes</name>
    <name type="common">Western spadefoot toad</name>
    <dbReference type="NCBI Taxonomy" id="61616"/>
    <lineage>
        <taxon>Eukaryota</taxon>
        <taxon>Metazoa</taxon>
        <taxon>Chordata</taxon>
        <taxon>Craniata</taxon>
        <taxon>Vertebrata</taxon>
        <taxon>Euteleostomi</taxon>
        <taxon>Amphibia</taxon>
        <taxon>Batrachia</taxon>
        <taxon>Anura</taxon>
        <taxon>Pelobatoidea</taxon>
        <taxon>Pelobatidae</taxon>
        <taxon>Pelobates</taxon>
    </lineage>
</organism>
<dbReference type="AlphaFoldDB" id="A0AAD1TDC7"/>
<feature type="compositionally biased region" description="Basic and acidic residues" evidence="1">
    <location>
        <begin position="1"/>
        <end position="14"/>
    </location>
</feature>
<evidence type="ECO:0000313" key="2">
    <source>
        <dbReference type="EMBL" id="CAH2322531.1"/>
    </source>
</evidence>
<dbReference type="Proteomes" id="UP001295444">
    <property type="component" value="Chromosome 11"/>
</dbReference>
<sequence length="122" mass="13780">PRRLAEGIGKEEVPKQSTSQTHQVLTAAEADLTETHQKQGKWGRGPPGMRQNRDGHPTTCGQSRDGKIRLRQRAAPHGRRLNLHMLTQVQRAGRREVMAALRHGDTIHRPSKHPPRTYSSYI</sequence>
<keyword evidence="3" id="KW-1185">Reference proteome</keyword>
<protein>
    <submittedName>
        <fullName evidence="2">Uncharacterized protein</fullName>
    </submittedName>
</protein>
<feature type="region of interest" description="Disordered" evidence="1">
    <location>
        <begin position="1"/>
        <end position="67"/>
    </location>
</feature>
<evidence type="ECO:0000313" key="3">
    <source>
        <dbReference type="Proteomes" id="UP001295444"/>
    </source>
</evidence>
<feature type="non-terminal residue" evidence="2">
    <location>
        <position position="1"/>
    </location>
</feature>
<evidence type="ECO:0000256" key="1">
    <source>
        <dbReference type="SAM" id="MobiDB-lite"/>
    </source>
</evidence>
<name>A0AAD1TDC7_PELCU</name>
<accession>A0AAD1TDC7</accession>
<feature type="compositionally biased region" description="Polar residues" evidence="1">
    <location>
        <begin position="15"/>
        <end position="24"/>
    </location>
</feature>
<gene>
    <name evidence="2" type="ORF">PECUL_23A004739</name>
</gene>
<feature type="region of interest" description="Disordered" evidence="1">
    <location>
        <begin position="101"/>
        <end position="122"/>
    </location>
</feature>